<dbReference type="GO" id="GO:0015666">
    <property type="term" value="F:restriction endodeoxyribonuclease activity"/>
    <property type="evidence" value="ECO:0007669"/>
    <property type="project" value="TreeGrafter"/>
</dbReference>
<reference evidence="3" key="1">
    <citation type="journal article" date="2014" name="Genome Announc.">
        <title>Draft Genome Sequences of Three Alkaliphilic Bacillus Strains, Bacillus wakoensis JCM 9140T, Bacillus akibai JCM 9157T, and Bacillus hemicellulosilyticus JCM 9152T.</title>
        <authorList>
            <person name="Yuki M."/>
            <person name="Oshima K."/>
            <person name="Suda W."/>
            <person name="Oshida Y."/>
            <person name="Kitamura K."/>
            <person name="Iida T."/>
            <person name="Hattori M."/>
            <person name="Ohkuma M."/>
        </authorList>
    </citation>
    <scope>NUCLEOTIDE SEQUENCE [LARGE SCALE GENOMIC DNA]</scope>
    <source>
        <strain evidence="3">JCM 9152</strain>
    </source>
</reference>
<dbReference type="OrthoDB" id="9797274at2"/>
<dbReference type="Proteomes" id="UP000018895">
    <property type="component" value="Unassembled WGS sequence"/>
</dbReference>
<evidence type="ECO:0000313" key="4">
    <source>
        <dbReference type="Proteomes" id="UP000018895"/>
    </source>
</evidence>
<evidence type="ECO:0000256" key="1">
    <source>
        <dbReference type="SAM" id="Phobius"/>
    </source>
</evidence>
<dbReference type="GO" id="GO:0009307">
    <property type="term" value="P:DNA restriction-modification system"/>
    <property type="evidence" value="ECO:0007669"/>
    <property type="project" value="InterPro"/>
</dbReference>
<name>W4QLW8_9BACI</name>
<dbReference type="PANTHER" id="PTHR30015:SF6">
    <property type="entry name" value="SLL1429 PROTEIN"/>
    <property type="match status" value="1"/>
</dbReference>
<dbReference type="Gene3D" id="3.40.1350.10">
    <property type="match status" value="1"/>
</dbReference>
<evidence type="ECO:0000313" key="3">
    <source>
        <dbReference type="EMBL" id="GAE32344.1"/>
    </source>
</evidence>
<dbReference type="InterPro" id="IPR011856">
    <property type="entry name" value="tRNA_endonuc-like_dom_sf"/>
</dbReference>
<evidence type="ECO:0000259" key="2">
    <source>
        <dbReference type="Pfam" id="PF04471"/>
    </source>
</evidence>
<dbReference type="GO" id="GO:0003677">
    <property type="term" value="F:DNA binding"/>
    <property type="evidence" value="ECO:0007669"/>
    <property type="project" value="InterPro"/>
</dbReference>
<dbReference type="EMBL" id="BAUU01000034">
    <property type="protein sequence ID" value="GAE32344.1"/>
    <property type="molecule type" value="Genomic_DNA"/>
</dbReference>
<keyword evidence="1" id="KW-1133">Transmembrane helix</keyword>
<sequence>MGQEWLWDYRILSIIAVFIISLLIVFLFRSKKKRYDVRKITMKDIDRMTGYEFENYLYVMLASIGFEHTSITKSSRDFGADLIFTNLDGEKVVVQAKRLSNKLGLDSVQEIYAAKAYYEADIALVMTNTDHVSLPCKRLASATGVKIISRDQLQKFVYEGKKGRIDEVQEIMNQADEYVAYCADESIERIEHRRGMIEAGDYYMKL</sequence>
<keyword evidence="1" id="KW-0472">Membrane</keyword>
<accession>W4QLW8</accession>
<feature type="transmembrane region" description="Helical" evidence="1">
    <location>
        <begin position="6"/>
        <end position="28"/>
    </location>
</feature>
<feature type="domain" description="Restriction endonuclease type IV Mrr" evidence="2">
    <location>
        <begin position="45"/>
        <end position="156"/>
    </location>
</feature>
<dbReference type="Pfam" id="PF04471">
    <property type="entry name" value="Mrr_cat"/>
    <property type="match status" value="1"/>
</dbReference>
<dbReference type="STRING" id="1236971.JCM9152_3874"/>
<dbReference type="PANTHER" id="PTHR30015">
    <property type="entry name" value="MRR RESTRICTION SYSTEM PROTEIN"/>
    <property type="match status" value="1"/>
</dbReference>
<dbReference type="InterPro" id="IPR011335">
    <property type="entry name" value="Restrct_endonuc-II-like"/>
</dbReference>
<dbReference type="AlphaFoldDB" id="W4QLW8"/>
<protein>
    <recommendedName>
        <fullName evidence="2">Restriction endonuclease type IV Mrr domain-containing protein</fullName>
    </recommendedName>
</protein>
<gene>
    <name evidence="3" type="ORF">JCM9152_3874</name>
</gene>
<dbReference type="SUPFAM" id="SSF52980">
    <property type="entry name" value="Restriction endonuclease-like"/>
    <property type="match status" value="1"/>
</dbReference>
<keyword evidence="4" id="KW-1185">Reference proteome</keyword>
<dbReference type="InterPro" id="IPR052906">
    <property type="entry name" value="Type_IV_Methyl-Rstrct_Enzyme"/>
</dbReference>
<keyword evidence="1" id="KW-0812">Transmembrane</keyword>
<organism evidence="3 4">
    <name type="scientific">Halalkalibacter hemicellulosilyticusJCM 9152</name>
    <dbReference type="NCBI Taxonomy" id="1236971"/>
    <lineage>
        <taxon>Bacteria</taxon>
        <taxon>Bacillati</taxon>
        <taxon>Bacillota</taxon>
        <taxon>Bacilli</taxon>
        <taxon>Bacillales</taxon>
        <taxon>Bacillaceae</taxon>
        <taxon>Halalkalibacter</taxon>
    </lineage>
</organism>
<proteinExistence type="predicted"/>
<dbReference type="RefSeq" id="WP_035346650.1">
    <property type="nucleotide sequence ID" value="NZ_BAUU01000034.1"/>
</dbReference>
<dbReference type="InterPro" id="IPR007560">
    <property type="entry name" value="Restrct_endonuc_IV_Mrr"/>
</dbReference>
<comment type="caution">
    <text evidence="3">The sequence shown here is derived from an EMBL/GenBank/DDBJ whole genome shotgun (WGS) entry which is preliminary data.</text>
</comment>